<keyword evidence="5 7" id="KW-1133">Transmembrane helix</keyword>
<comment type="subcellular location">
    <subcellularLocation>
        <location evidence="1">Membrane</location>
        <topology evidence="1">Multi-pass membrane protein</topology>
    </subcellularLocation>
</comment>
<keyword evidence="4 7" id="KW-0812">Transmembrane</keyword>
<evidence type="ECO:0000256" key="1">
    <source>
        <dbReference type="ARBA" id="ARBA00004141"/>
    </source>
</evidence>
<dbReference type="CDD" id="cd04187">
    <property type="entry name" value="DPM1_like_bac"/>
    <property type="match status" value="1"/>
</dbReference>
<comment type="caution">
    <text evidence="9">The sequence shown here is derived from an EMBL/GenBank/DDBJ whole genome shotgun (WGS) entry which is preliminary data.</text>
</comment>
<dbReference type="Gene3D" id="3.90.550.10">
    <property type="entry name" value="Spore Coat Polysaccharide Biosynthesis Protein SpsA, Chain A"/>
    <property type="match status" value="1"/>
</dbReference>
<dbReference type="InterPro" id="IPR050256">
    <property type="entry name" value="Glycosyltransferase_2"/>
</dbReference>
<feature type="transmembrane region" description="Helical" evidence="7">
    <location>
        <begin position="262"/>
        <end position="288"/>
    </location>
</feature>
<keyword evidence="2" id="KW-0328">Glycosyltransferase</keyword>
<reference evidence="10" key="1">
    <citation type="journal article" date="2019" name="Int. J. Syst. Evol. Microbiol.">
        <title>The Global Catalogue of Microorganisms (GCM) 10K type strain sequencing project: providing services to taxonomists for standard genome sequencing and annotation.</title>
        <authorList>
            <consortium name="The Broad Institute Genomics Platform"/>
            <consortium name="The Broad Institute Genome Sequencing Center for Infectious Disease"/>
            <person name="Wu L."/>
            <person name="Ma J."/>
        </authorList>
    </citation>
    <scope>NUCLEOTIDE SEQUENCE [LARGE SCALE GENOMIC DNA]</scope>
    <source>
        <strain evidence="10">NBRC 102520</strain>
    </source>
</reference>
<dbReference type="GO" id="GO:0016740">
    <property type="term" value="F:transferase activity"/>
    <property type="evidence" value="ECO:0007669"/>
    <property type="project" value="UniProtKB-KW"/>
</dbReference>
<name>A0ABQ6AYY1_9BRAD</name>
<dbReference type="InterPro" id="IPR001173">
    <property type="entry name" value="Glyco_trans_2-like"/>
</dbReference>
<sequence>MPEISVVAPVYNQRAQTLIELVRRLSLVISSITDDFDIILVDDGSENDAWSTIGAMASADPKVRGVHLSRNFGQHVAITAGLDYADGNWVVVMDADLQDRPEVIPELYAKAQQGYDVVFVNRARRPESLLYRSLAATFYLVLNALSGQDYNRLQGNFSIVCADAVRAFRRVREPGRFYGGILRWVGFRHASITAEHAAADGGQTSYNFRKRVRFATSLIVSFSTRLLYISILIGLMMAICSFIAAAIIVIEKIRYPDYPLQGWPSVMTAIFFTAGVTNVAIGFTGIYIGQILQQTRGRPLYVVAATTSGVAPIR</sequence>
<evidence type="ECO:0000259" key="8">
    <source>
        <dbReference type="Pfam" id="PF00535"/>
    </source>
</evidence>
<dbReference type="Proteomes" id="UP001156905">
    <property type="component" value="Unassembled WGS sequence"/>
</dbReference>
<evidence type="ECO:0000256" key="7">
    <source>
        <dbReference type="SAM" id="Phobius"/>
    </source>
</evidence>
<feature type="domain" description="Glycosyltransferase 2-like" evidence="8">
    <location>
        <begin position="5"/>
        <end position="170"/>
    </location>
</feature>
<evidence type="ECO:0000256" key="3">
    <source>
        <dbReference type="ARBA" id="ARBA00022679"/>
    </source>
</evidence>
<evidence type="ECO:0000313" key="9">
    <source>
        <dbReference type="EMBL" id="GLR85431.1"/>
    </source>
</evidence>
<evidence type="ECO:0000256" key="4">
    <source>
        <dbReference type="ARBA" id="ARBA00022692"/>
    </source>
</evidence>
<evidence type="ECO:0000256" key="5">
    <source>
        <dbReference type="ARBA" id="ARBA00022989"/>
    </source>
</evidence>
<dbReference type="EMBL" id="BSOW01000006">
    <property type="protein sequence ID" value="GLR85431.1"/>
    <property type="molecule type" value="Genomic_DNA"/>
</dbReference>
<dbReference type="RefSeq" id="WP_284264641.1">
    <property type="nucleotide sequence ID" value="NZ_BSOW01000006.1"/>
</dbReference>
<organism evidence="9 10">
    <name type="scientific">Bradyrhizobium iriomotense</name>
    <dbReference type="NCBI Taxonomy" id="441950"/>
    <lineage>
        <taxon>Bacteria</taxon>
        <taxon>Pseudomonadati</taxon>
        <taxon>Pseudomonadota</taxon>
        <taxon>Alphaproteobacteria</taxon>
        <taxon>Hyphomicrobiales</taxon>
        <taxon>Nitrobacteraceae</taxon>
        <taxon>Bradyrhizobium</taxon>
    </lineage>
</organism>
<dbReference type="InterPro" id="IPR029044">
    <property type="entry name" value="Nucleotide-diphossugar_trans"/>
</dbReference>
<gene>
    <name evidence="9" type="ORF">GCM10007857_21420</name>
</gene>
<protein>
    <submittedName>
        <fullName evidence="9">Glycosyl transferase</fullName>
    </submittedName>
</protein>
<dbReference type="PANTHER" id="PTHR48090">
    <property type="entry name" value="UNDECAPRENYL-PHOSPHATE 4-DEOXY-4-FORMAMIDO-L-ARABINOSE TRANSFERASE-RELATED"/>
    <property type="match status" value="1"/>
</dbReference>
<proteinExistence type="predicted"/>
<evidence type="ECO:0000256" key="6">
    <source>
        <dbReference type="ARBA" id="ARBA00023136"/>
    </source>
</evidence>
<evidence type="ECO:0000256" key="2">
    <source>
        <dbReference type="ARBA" id="ARBA00022676"/>
    </source>
</evidence>
<dbReference type="PANTHER" id="PTHR48090:SF1">
    <property type="entry name" value="PROPHAGE BACTOPRENOL GLUCOSYL TRANSFERASE HOMOLOG"/>
    <property type="match status" value="1"/>
</dbReference>
<dbReference type="SUPFAM" id="SSF53448">
    <property type="entry name" value="Nucleotide-diphospho-sugar transferases"/>
    <property type="match status" value="1"/>
</dbReference>
<keyword evidence="6 7" id="KW-0472">Membrane</keyword>
<evidence type="ECO:0000313" key="10">
    <source>
        <dbReference type="Proteomes" id="UP001156905"/>
    </source>
</evidence>
<keyword evidence="10" id="KW-1185">Reference proteome</keyword>
<keyword evidence="3 9" id="KW-0808">Transferase</keyword>
<dbReference type="Pfam" id="PF00535">
    <property type="entry name" value="Glycos_transf_2"/>
    <property type="match status" value="1"/>
</dbReference>
<feature type="transmembrane region" description="Helical" evidence="7">
    <location>
        <begin position="226"/>
        <end position="250"/>
    </location>
</feature>
<accession>A0ABQ6AYY1</accession>